<evidence type="ECO:0000256" key="8">
    <source>
        <dbReference type="SAM" id="MobiDB-lite"/>
    </source>
</evidence>
<dbReference type="InterPro" id="IPR004582">
    <property type="entry name" value="Checkpoint_prot_Rad17_Rad24"/>
</dbReference>
<dbReference type="Gene3D" id="1.10.8.60">
    <property type="match status" value="1"/>
</dbReference>
<keyword evidence="5" id="KW-0067">ATP-binding</keyword>
<feature type="compositionally biased region" description="Basic residues" evidence="8">
    <location>
        <begin position="87"/>
        <end position="122"/>
    </location>
</feature>
<dbReference type="GO" id="GO:0003689">
    <property type="term" value="F:DNA clamp loader activity"/>
    <property type="evidence" value="ECO:0007669"/>
    <property type="project" value="TreeGrafter"/>
</dbReference>
<dbReference type="PANTHER" id="PTHR12172">
    <property type="entry name" value="CELL CYCLE CHECKPOINT PROTEIN RAD17"/>
    <property type="match status" value="1"/>
</dbReference>
<feature type="region of interest" description="Disordered" evidence="8">
    <location>
        <begin position="1"/>
        <end position="129"/>
    </location>
</feature>
<evidence type="ECO:0000256" key="6">
    <source>
        <dbReference type="ARBA" id="ARBA00023242"/>
    </source>
</evidence>
<dbReference type="GO" id="GO:0000077">
    <property type="term" value="P:DNA damage checkpoint signaling"/>
    <property type="evidence" value="ECO:0007669"/>
    <property type="project" value="TreeGrafter"/>
</dbReference>
<protein>
    <submittedName>
        <fullName evidence="10">ATPase family AAA domain-containing protein 5</fullName>
    </submittedName>
</protein>
<name>A0A834WEY4_9FABA</name>
<keyword evidence="11" id="KW-1185">Reference proteome</keyword>
<organism evidence="10 11">
    <name type="scientific">Senna tora</name>
    <dbReference type="NCBI Taxonomy" id="362788"/>
    <lineage>
        <taxon>Eukaryota</taxon>
        <taxon>Viridiplantae</taxon>
        <taxon>Streptophyta</taxon>
        <taxon>Embryophyta</taxon>
        <taxon>Tracheophyta</taxon>
        <taxon>Spermatophyta</taxon>
        <taxon>Magnoliopsida</taxon>
        <taxon>eudicotyledons</taxon>
        <taxon>Gunneridae</taxon>
        <taxon>Pentapetalae</taxon>
        <taxon>rosids</taxon>
        <taxon>fabids</taxon>
        <taxon>Fabales</taxon>
        <taxon>Fabaceae</taxon>
        <taxon>Caesalpinioideae</taxon>
        <taxon>Cassia clade</taxon>
        <taxon>Senna</taxon>
    </lineage>
</organism>
<evidence type="ECO:0000256" key="3">
    <source>
        <dbReference type="ARBA" id="ARBA00022741"/>
    </source>
</evidence>
<evidence type="ECO:0000256" key="4">
    <source>
        <dbReference type="ARBA" id="ARBA00022763"/>
    </source>
</evidence>
<feature type="compositionally biased region" description="Polar residues" evidence="8">
    <location>
        <begin position="836"/>
        <end position="852"/>
    </location>
</feature>
<evidence type="ECO:0000256" key="2">
    <source>
        <dbReference type="ARBA" id="ARBA00006168"/>
    </source>
</evidence>
<comment type="subcellular location">
    <subcellularLocation>
        <location evidence="1">Nucleus</location>
    </subcellularLocation>
</comment>
<feature type="region of interest" description="Disordered" evidence="8">
    <location>
        <begin position="407"/>
        <end position="437"/>
    </location>
</feature>
<keyword evidence="6" id="KW-0539">Nucleus</keyword>
<comment type="caution">
    <text evidence="10">The sequence shown here is derived from an EMBL/GenBank/DDBJ whole genome shotgun (WGS) entry which is preliminary data.</text>
</comment>
<dbReference type="Gene3D" id="3.40.50.300">
    <property type="entry name" value="P-loop containing nucleotide triphosphate hydrolases"/>
    <property type="match status" value="1"/>
</dbReference>
<dbReference type="PANTHER" id="PTHR12172:SF1">
    <property type="entry name" value="P-LOOP CONTAINING NUCLEOSIDE TRIPHOSPHATE HYDROLASES SUPERFAMILY PROTEIN"/>
    <property type="match status" value="1"/>
</dbReference>
<dbReference type="InterPro" id="IPR027417">
    <property type="entry name" value="P-loop_NTPase"/>
</dbReference>
<comment type="similarity">
    <text evidence="2">Belongs to the rad17/RAD24 family.</text>
</comment>
<dbReference type="FunFam" id="1.10.8.60:FF:000116">
    <property type="entry name" value="p-loop containing nucleoside triphosphate hydrolase superfamily protein"/>
    <property type="match status" value="1"/>
</dbReference>
<dbReference type="GO" id="GO:0003682">
    <property type="term" value="F:chromatin binding"/>
    <property type="evidence" value="ECO:0007669"/>
    <property type="project" value="TreeGrafter"/>
</dbReference>
<dbReference type="EMBL" id="JAAIUW010000009">
    <property type="protein sequence ID" value="KAF7816861.1"/>
    <property type="molecule type" value="Genomic_DNA"/>
</dbReference>
<dbReference type="AlphaFoldDB" id="A0A834WEY4"/>
<accession>A0A834WEY4</accession>
<evidence type="ECO:0000313" key="11">
    <source>
        <dbReference type="Proteomes" id="UP000634136"/>
    </source>
</evidence>
<dbReference type="SUPFAM" id="SSF52540">
    <property type="entry name" value="P-loop containing nucleoside triphosphate hydrolases"/>
    <property type="match status" value="1"/>
</dbReference>
<dbReference type="GO" id="GO:0033314">
    <property type="term" value="P:mitotic DNA replication checkpoint signaling"/>
    <property type="evidence" value="ECO:0007669"/>
    <property type="project" value="TreeGrafter"/>
</dbReference>
<proteinExistence type="inferred from homology"/>
<feature type="region of interest" description="Disordered" evidence="8">
    <location>
        <begin position="796"/>
        <end position="852"/>
    </location>
</feature>
<gene>
    <name evidence="10" type="ORF">G2W53_030830</name>
</gene>
<dbReference type="InterPro" id="IPR003593">
    <property type="entry name" value="AAA+_ATPase"/>
</dbReference>
<dbReference type="OrthoDB" id="9996895at2759"/>
<dbReference type="Proteomes" id="UP000634136">
    <property type="component" value="Unassembled WGS sequence"/>
</dbReference>
<feature type="domain" description="AAA+ ATPase" evidence="9">
    <location>
        <begin position="442"/>
        <end position="631"/>
    </location>
</feature>
<dbReference type="SMART" id="SM00382">
    <property type="entry name" value="AAA"/>
    <property type="match status" value="1"/>
</dbReference>
<dbReference type="GO" id="GO:0006281">
    <property type="term" value="P:DNA repair"/>
    <property type="evidence" value="ECO:0007669"/>
    <property type="project" value="InterPro"/>
</dbReference>
<feature type="compositionally biased region" description="Polar residues" evidence="8">
    <location>
        <begin position="77"/>
        <end position="86"/>
    </location>
</feature>
<evidence type="ECO:0000256" key="5">
    <source>
        <dbReference type="ARBA" id="ARBA00022840"/>
    </source>
</evidence>
<keyword evidence="3" id="KW-0547">Nucleotide-binding</keyword>
<dbReference type="GO" id="GO:0005634">
    <property type="term" value="C:nucleus"/>
    <property type="evidence" value="ECO:0007669"/>
    <property type="project" value="UniProtKB-SubCell"/>
</dbReference>
<feature type="compositionally biased region" description="Basic and acidic residues" evidence="8">
    <location>
        <begin position="31"/>
        <end position="65"/>
    </location>
</feature>
<reference evidence="10" key="1">
    <citation type="submission" date="2020-09" db="EMBL/GenBank/DDBJ databases">
        <title>Genome-Enabled Discovery of Anthraquinone Biosynthesis in Senna tora.</title>
        <authorList>
            <person name="Kang S.-H."/>
            <person name="Pandey R.P."/>
            <person name="Lee C.-M."/>
            <person name="Sim J.-S."/>
            <person name="Jeong J.-T."/>
            <person name="Choi B.-S."/>
            <person name="Jung M."/>
            <person name="Ginzburg D."/>
            <person name="Zhao K."/>
            <person name="Won S.Y."/>
            <person name="Oh T.-J."/>
            <person name="Yu Y."/>
            <person name="Kim N.-H."/>
            <person name="Lee O.R."/>
            <person name="Lee T.-H."/>
            <person name="Bashyal P."/>
            <person name="Kim T.-S."/>
            <person name="Lee W.-H."/>
            <person name="Kawkins C."/>
            <person name="Kim C.-K."/>
            <person name="Kim J.S."/>
            <person name="Ahn B.O."/>
            <person name="Rhee S.Y."/>
            <person name="Sohng J.K."/>
        </authorList>
    </citation>
    <scope>NUCLEOTIDE SEQUENCE</scope>
    <source>
        <tissue evidence="10">Leaf</tissue>
    </source>
</reference>
<evidence type="ECO:0000256" key="7">
    <source>
        <dbReference type="ARBA" id="ARBA00023306"/>
    </source>
</evidence>
<dbReference type="GO" id="GO:0005524">
    <property type="term" value="F:ATP binding"/>
    <property type="evidence" value="ECO:0007669"/>
    <property type="project" value="UniProtKB-KW"/>
</dbReference>
<sequence>MHGPVMELNLRTPKGRNVRRKLVQSTLVPHKTQESDDRDDKKKDDQNCCDEQQREEEARCCVNEKNKRKSRGKVTPPTKNSKQNSTPKKKQLQNSTPKKKQLQTSTPRKKQTQNRTPKKKLSPKGVKGACSRQLLPELAQINTQVHDLWSEAKKSAEENSRMFAGRQIHPFFSTFKVGKKFQDPADSLCAEKRKHQVITYAPIHVFENIQASDLSYPMDCYFVIYDDDPLPLNWRNWTFLGQTVKANCWPQSSTSSVFEGSVEPLKFDKLPTTFCSSGASISQNVLSCSDQSSIQLQNLQDILPENSDGLASGRANLQTPEAKVELDVDTEQASIIRKSDPESKSRFLKESMKSYYQSCGDKTESSLWTYKYKPTKAFEVCGNDESVNILRDWLHLWHERCYRSRNDSADRDKSNMSGNDDDDYDCSHSDYDSEDITEEDSLENVLLITGPTGSGKSAAVYACAQEEGFDVLELSTSDFRNGTAIKRFGDTLGSKAFKRSLEETGSSQKRKTRKLSSGLALPSNKAVDEFNGGEVELIPISDDEAQSPIATSQRLLDRKTVIRFGQVRTLILFEDVDILFPEDRGCIHALQQIALTAKGPIILTSNSNKPVLPDNLNRLCVSFSLPSPDELLCHLHKVCVTEGVDIQPFVLDKFIQSCDGDIRKTIMHLQFWFQSRRLRKERKAQTLYGSLPFDLEVGHQILPKMIPWDLPSQLSELIEKEVTKVVTIMEDTSCLHGLVEEQFDINDMQNGLDVKQVETDYIEAKKVEMLERNGSIIDYNELETQFLALSDFANSSGTPVAPSKRKGQRKLVVSSDSEDEDLNNGHPPDICDDSNKGQSLKDNTDSPSKLPFNQNYTSASLLKLGPGLDDSEAVRFTDDECLNEISKSFDVSCVPESTFVPETVINGTETISGAVSCGHHSDPVDVSVNKELLPFTFSICKRLAKSRLNDDLLVNTEISESSQKETLQDLTDENIETTPVYNVMDECSRVDFRLKSKVLEPSAAMETDVIHNLWRELGECRPDLRQHAATERLGTFEVVKLTCGMSNLISEADLFSNYQQKQCDILEPPASLFNEATFNCYDDQMVSTVAEHGFCFYAKHLLDMGLKLGHESSVDLASEMLASTTNITALGNLSRQGLTKCTNFCTGKELEVNNARLDLPKSTMQTSLYNVIQSIVPARLSLAMKGAAFNEYLSSLRHISRAEAFRLSQGVVEKTRRRSRMRGAQHYLSSGKMMLSPEDISSLCEGELYRKISSL</sequence>
<keyword evidence="4" id="KW-0227">DNA damage</keyword>
<feature type="compositionally biased region" description="Basic residues" evidence="8">
    <location>
        <begin position="13"/>
        <end position="22"/>
    </location>
</feature>
<keyword evidence="7" id="KW-0131">Cell cycle</keyword>
<evidence type="ECO:0000313" key="10">
    <source>
        <dbReference type="EMBL" id="KAF7816861.1"/>
    </source>
</evidence>
<evidence type="ECO:0000256" key="1">
    <source>
        <dbReference type="ARBA" id="ARBA00004123"/>
    </source>
</evidence>
<evidence type="ECO:0000259" key="9">
    <source>
        <dbReference type="SMART" id="SM00382"/>
    </source>
</evidence>